<name>A0ABT8E9X6_9BACL</name>
<keyword evidence="2" id="KW-1185">Reference proteome</keyword>
<dbReference type="NCBIfam" id="NF033880">
    <property type="entry name" value="Prli42"/>
    <property type="match status" value="1"/>
</dbReference>
<proteinExistence type="predicted"/>
<dbReference type="RefSeq" id="WP_290400788.1">
    <property type="nucleotide sequence ID" value="NZ_JAUHLN010000003.1"/>
</dbReference>
<organism evidence="1 2">
    <name type="scientific">Fictibacillus terranigra</name>
    <dbReference type="NCBI Taxonomy" id="3058424"/>
    <lineage>
        <taxon>Bacteria</taxon>
        <taxon>Bacillati</taxon>
        <taxon>Bacillota</taxon>
        <taxon>Bacilli</taxon>
        <taxon>Bacillales</taxon>
        <taxon>Fictibacillaceae</taxon>
        <taxon>Fictibacillus</taxon>
    </lineage>
</organism>
<accession>A0ABT8E9X6</accession>
<evidence type="ECO:0000313" key="2">
    <source>
        <dbReference type="Proteomes" id="UP001168694"/>
    </source>
</evidence>
<dbReference type="EMBL" id="JAUHLN010000003">
    <property type="protein sequence ID" value="MDN4074674.1"/>
    <property type="molecule type" value="Genomic_DNA"/>
</dbReference>
<protein>
    <submittedName>
        <fullName evidence="1">Stressosome-associated protein Prli42</fullName>
    </submittedName>
</protein>
<dbReference type="InterPro" id="IPR049722">
    <property type="entry name" value="Prli42-like"/>
</dbReference>
<gene>
    <name evidence="1" type="primary">prli42</name>
    <name evidence="1" type="ORF">QYF49_16955</name>
</gene>
<reference evidence="1" key="1">
    <citation type="submission" date="2023-06" db="EMBL/GenBank/DDBJ databases">
        <title>Draft Genome Sequences of Representative Paenibacillus Polymyxa, Bacillus cereus, Fictibacillus sp., and Brevibacillus agri Strains Isolated from Amazonian Dark Earth.</title>
        <authorList>
            <person name="Pellegrinetti T.A."/>
            <person name="Cunha I.C.M."/>
            <person name="Chaves M.G."/>
            <person name="Freitas A.S."/>
            <person name="Silva A.V.R."/>
            <person name="Tsai S.M."/>
            <person name="Mendes L.W."/>
        </authorList>
    </citation>
    <scope>NUCLEOTIDE SEQUENCE</scope>
    <source>
        <strain evidence="1">CENA-BCM004</strain>
    </source>
</reference>
<evidence type="ECO:0000313" key="1">
    <source>
        <dbReference type="EMBL" id="MDN4074674.1"/>
    </source>
</evidence>
<comment type="caution">
    <text evidence="1">The sequence shown here is derived from an EMBL/GenBank/DDBJ whole genome shotgun (WGS) entry which is preliminary data.</text>
</comment>
<dbReference type="Proteomes" id="UP001168694">
    <property type="component" value="Unassembled WGS sequence"/>
</dbReference>
<sequence length="47" mass="5500">MRRLKSLYNNKWIRRVMMSKKLIKTVVFIMLGSLLLTTLLTGISALF</sequence>